<evidence type="ECO:0000313" key="2">
    <source>
        <dbReference type="Proteomes" id="UP000184330"/>
    </source>
</evidence>
<organism evidence="1 2">
    <name type="scientific">Phialocephala subalpina</name>
    <dbReference type="NCBI Taxonomy" id="576137"/>
    <lineage>
        <taxon>Eukaryota</taxon>
        <taxon>Fungi</taxon>
        <taxon>Dikarya</taxon>
        <taxon>Ascomycota</taxon>
        <taxon>Pezizomycotina</taxon>
        <taxon>Leotiomycetes</taxon>
        <taxon>Helotiales</taxon>
        <taxon>Mollisiaceae</taxon>
        <taxon>Phialocephala</taxon>
        <taxon>Phialocephala fortinii species complex</taxon>
    </lineage>
</organism>
<dbReference type="PANTHER" id="PTHR28181">
    <property type="entry name" value="UPF0655 PROTEIN YCR015C"/>
    <property type="match status" value="1"/>
</dbReference>
<dbReference type="InterPro" id="IPR036412">
    <property type="entry name" value="HAD-like_sf"/>
</dbReference>
<dbReference type="PANTHER" id="PTHR28181:SF1">
    <property type="entry name" value="COLD TOLERANCE PROTEIN 1"/>
    <property type="match status" value="1"/>
</dbReference>
<dbReference type="STRING" id="576137.A0A1L7WD95"/>
<dbReference type="OrthoDB" id="10255128at2759"/>
<dbReference type="InterPro" id="IPR050849">
    <property type="entry name" value="HAD-like_hydrolase_phosphatase"/>
</dbReference>
<dbReference type="Gene3D" id="3.40.50.1000">
    <property type="entry name" value="HAD superfamily/HAD-like"/>
    <property type="match status" value="1"/>
</dbReference>
<accession>A0A1L7WD95</accession>
<dbReference type="InterPro" id="IPR023214">
    <property type="entry name" value="HAD_sf"/>
</dbReference>
<dbReference type="EMBL" id="FJOG01000001">
    <property type="protein sequence ID" value="CZR50698.1"/>
    <property type="molecule type" value="Genomic_DNA"/>
</dbReference>
<name>A0A1L7WD95_9HELO</name>
<protein>
    <recommendedName>
        <fullName evidence="3">Haloacid dehalogenase-like hydrolase</fullName>
    </recommendedName>
</protein>
<gene>
    <name evidence="1" type="ORF">PAC_00572</name>
</gene>
<dbReference type="AlphaFoldDB" id="A0A1L7WD95"/>
<evidence type="ECO:0008006" key="3">
    <source>
        <dbReference type="Google" id="ProtNLM"/>
    </source>
</evidence>
<dbReference type="SUPFAM" id="SSF56784">
    <property type="entry name" value="HAD-like"/>
    <property type="match status" value="1"/>
</dbReference>
<keyword evidence="2" id="KW-1185">Reference proteome</keyword>
<dbReference type="Proteomes" id="UP000184330">
    <property type="component" value="Unassembled WGS sequence"/>
</dbReference>
<proteinExistence type="predicted"/>
<reference evidence="1 2" key="1">
    <citation type="submission" date="2016-03" db="EMBL/GenBank/DDBJ databases">
        <authorList>
            <person name="Ploux O."/>
        </authorList>
    </citation>
    <scope>NUCLEOTIDE SEQUENCE [LARGE SCALE GENOMIC DNA]</scope>
    <source>
        <strain evidence="1 2">UAMH 11012</strain>
    </source>
</reference>
<evidence type="ECO:0000313" key="1">
    <source>
        <dbReference type="EMBL" id="CZR50698.1"/>
    </source>
</evidence>
<sequence length="299" mass="33680">MNNSSSERIGFILDFDGTITTKDTISTLAKCGISFQKDKRKDFSRAWDRIIAQYSEDYSKHVETYRPVKEERNTLQEEVEWFRSLWENEVKSFVRVSESGLFKGIQEQDWKEFGHDAVKNGEVVLRKGFQDFVTGISERGGTWGIVSVNFSYHFIRAVVGAEKAKVVVLANECTKEGYILGQEADEGGFRRVVATSDAKLASMKRLLHTWSRAPKEGFSRLIYFGDSGTDIECLVAEGVTGIVMSDDGKSDLMRTLKRIGISVLHVEEISLGGDQKQLYWARNFDEIVSSPLFASAPKA</sequence>